<dbReference type="PANTHER" id="PTHR30143">
    <property type="entry name" value="ACID HYDRATASE"/>
    <property type="match status" value="1"/>
</dbReference>
<dbReference type="PANTHER" id="PTHR30143:SF0">
    <property type="entry name" value="2-KETO-4-PENTENOATE HYDRATASE"/>
    <property type="match status" value="1"/>
</dbReference>
<evidence type="ECO:0000313" key="2">
    <source>
        <dbReference type="Proteomes" id="UP000473658"/>
    </source>
</evidence>
<dbReference type="GO" id="GO:0008684">
    <property type="term" value="F:2-oxopent-4-enoate hydratase activity"/>
    <property type="evidence" value="ECO:0007669"/>
    <property type="project" value="TreeGrafter"/>
</dbReference>
<dbReference type="GO" id="GO:0005737">
    <property type="term" value="C:cytoplasm"/>
    <property type="evidence" value="ECO:0007669"/>
    <property type="project" value="TreeGrafter"/>
</dbReference>
<sequence>MTAVEELAQRYAWANIGGAKIPLALMEADSLVPDDLQTAMAVQHAFVEASGKPVKGWKLAIRPDGEAIGAPMLDCYLMDDNNIAAFPEAGTEGIEVEICFTLSSDIPARSEAPLTRADLLRHIDKVYLGVELIRYRLVEKNQVPFPLFLADRLANHGFIIGPEIDASVLKVFTGNEAYLPQLTVTEETAKLFDAKAKHPNGDPLAPLLAFANATLNSGDMLKAGQVVTTGSLCGLIPSALAADVHIAVQPVGAFTLLGPRSSAFGHSS</sequence>
<dbReference type="SUPFAM" id="SSF56529">
    <property type="entry name" value="FAH"/>
    <property type="match status" value="1"/>
</dbReference>
<proteinExistence type="predicted"/>
<accession>A0AA88EVH6</accession>
<dbReference type="Gene3D" id="3.90.850.10">
    <property type="entry name" value="Fumarylacetoacetase-like, C-terminal domain"/>
    <property type="match status" value="1"/>
</dbReference>
<dbReference type="InterPro" id="IPR050772">
    <property type="entry name" value="Hydratase-Decarb/MhpD_sf"/>
</dbReference>
<reference evidence="1 2" key="1">
    <citation type="submission" date="2018-08" db="EMBL/GenBank/DDBJ databases">
        <title>Crown Gall in kiwifruit.</title>
        <authorList>
            <person name="Visnovsky S.B."/>
            <person name="Pitman A.R."/>
        </authorList>
    </citation>
    <scope>NUCLEOTIDE SEQUENCE [LARGE SCALE GENOMIC DNA]</scope>
    <source>
        <strain evidence="1 2">SBV_302_78_2</strain>
    </source>
</reference>
<protein>
    <submittedName>
        <fullName evidence="1">2-keto-4-pentenoate hydratase</fullName>
    </submittedName>
</protein>
<organism evidence="1 2">
    <name type="scientific">Rhizobium rhizogenes</name>
    <name type="common">Agrobacterium rhizogenes</name>
    <dbReference type="NCBI Taxonomy" id="359"/>
    <lineage>
        <taxon>Bacteria</taxon>
        <taxon>Pseudomonadati</taxon>
        <taxon>Pseudomonadota</taxon>
        <taxon>Alphaproteobacteria</taxon>
        <taxon>Hyphomicrobiales</taxon>
        <taxon>Rhizobiaceae</taxon>
        <taxon>Rhizobium/Agrobacterium group</taxon>
        <taxon>Rhizobium</taxon>
    </lineage>
</organism>
<name>A0AA88EVH6_RHIRH</name>
<dbReference type="EMBL" id="QRFF01000010">
    <property type="protein sequence ID" value="KAA3498131.1"/>
    <property type="molecule type" value="Genomic_DNA"/>
</dbReference>
<dbReference type="Proteomes" id="UP000473658">
    <property type="component" value="Unassembled WGS sequence"/>
</dbReference>
<gene>
    <name evidence="1" type="ORF">DXM27_23980</name>
</gene>
<dbReference type="InterPro" id="IPR036663">
    <property type="entry name" value="Fumarylacetoacetase_C_sf"/>
</dbReference>
<comment type="caution">
    <text evidence="1">The sequence shown here is derived from an EMBL/GenBank/DDBJ whole genome shotgun (WGS) entry which is preliminary data.</text>
</comment>
<dbReference type="RefSeq" id="WP_149901603.1">
    <property type="nucleotide sequence ID" value="NZ_QRFF01000010.1"/>
</dbReference>
<evidence type="ECO:0000313" key="1">
    <source>
        <dbReference type="EMBL" id="KAA3498131.1"/>
    </source>
</evidence>
<dbReference type="AlphaFoldDB" id="A0AA88EVH6"/>